<dbReference type="GO" id="GO:0016020">
    <property type="term" value="C:membrane"/>
    <property type="evidence" value="ECO:0007669"/>
    <property type="project" value="UniProtKB-SubCell"/>
</dbReference>
<dbReference type="GO" id="GO:0008121">
    <property type="term" value="F:quinol-cytochrome-c reductase activity"/>
    <property type="evidence" value="ECO:0007669"/>
    <property type="project" value="InterPro"/>
</dbReference>
<evidence type="ECO:0000256" key="9">
    <source>
        <dbReference type="ARBA" id="ARBA00023004"/>
    </source>
</evidence>
<dbReference type="InterPro" id="IPR036922">
    <property type="entry name" value="Rieske_2Fe-2S_sf"/>
</dbReference>
<dbReference type="GO" id="GO:0006351">
    <property type="term" value="P:DNA-templated transcription"/>
    <property type="evidence" value="ECO:0007669"/>
    <property type="project" value="InterPro"/>
</dbReference>
<evidence type="ECO:0000313" key="19">
    <source>
        <dbReference type="EMBL" id="KAJ3260836.1"/>
    </source>
</evidence>
<evidence type="ECO:0000256" key="10">
    <source>
        <dbReference type="ARBA" id="ARBA00023014"/>
    </source>
</evidence>
<dbReference type="Pfam" id="PF22536">
    <property type="entry name" value="WHD_POLR3C"/>
    <property type="match status" value="1"/>
</dbReference>
<dbReference type="FunFam" id="2.102.10.10:FF:000001">
    <property type="entry name" value="Cytochrome b-c1 complex subunit Rieske, mitochondrial"/>
    <property type="match status" value="1"/>
</dbReference>
<keyword evidence="12" id="KW-1015">Disulfide bond</keyword>
<keyword evidence="4 17" id="KW-0240">DNA-directed RNA polymerase</keyword>
<keyword evidence="13 17" id="KW-0804">Transcription</keyword>
<dbReference type="InterPro" id="IPR017941">
    <property type="entry name" value="Rieske_2Fe-2S"/>
</dbReference>
<comment type="similarity">
    <text evidence="3">Belongs to the Rieske iron-sulfur protein family.</text>
</comment>
<protein>
    <recommendedName>
        <fullName evidence="17">DNA-directed RNA polymerase III subunit RPC3</fullName>
        <shortName evidence="17">RNA polymerase III subunit C3</shortName>
    </recommendedName>
</protein>
<dbReference type="GO" id="GO:0051537">
    <property type="term" value="F:2 iron, 2 sulfur cluster binding"/>
    <property type="evidence" value="ECO:0007669"/>
    <property type="project" value="UniProtKB-KW"/>
</dbReference>
<evidence type="ECO:0000256" key="3">
    <source>
        <dbReference type="ARBA" id="ARBA00010651"/>
    </source>
</evidence>
<dbReference type="GO" id="GO:0003697">
    <property type="term" value="F:single-stranded DNA binding"/>
    <property type="evidence" value="ECO:0007669"/>
    <property type="project" value="UniProtKB-UniRule"/>
</dbReference>
<comment type="subunit">
    <text evidence="17">Component of the RNA polymerase III (Pol III) complex consisting of 17 subunits.</text>
</comment>
<dbReference type="InterPro" id="IPR037008">
    <property type="entry name" value="bc1_Rieske_TM_sf"/>
</dbReference>
<dbReference type="Gene3D" id="2.102.10.10">
    <property type="entry name" value="Rieske [2Fe-2S] iron-sulphur domain"/>
    <property type="match status" value="1"/>
</dbReference>
<evidence type="ECO:0000256" key="5">
    <source>
        <dbReference type="ARBA" id="ARBA00022692"/>
    </source>
</evidence>
<keyword evidence="11" id="KW-0472">Membrane</keyword>
<gene>
    <name evidence="19" type="ORF">HK103_007399</name>
</gene>
<evidence type="ECO:0000256" key="14">
    <source>
        <dbReference type="ARBA" id="ARBA00023242"/>
    </source>
</evidence>
<dbReference type="InterPro" id="IPR055207">
    <property type="entry name" value="POLR3C_WHD"/>
</dbReference>
<name>A0AAD5UKU0_9FUNG</name>
<evidence type="ECO:0000256" key="16">
    <source>
        <dbReference type="ARBA" id="ARBA00034078"/>
    </source>
</evidence>
<keyword evidence="9" id="KW-0408">Iron</keyword>
<dbReference type="PANTHER" id="PTHR12949:SF0">
    <property type="entry name" value="DNA-DIRECTED RNA POLYMERASE III SUBUNIT RPC3"/>
    <property type="match status" value="1"/>
</dbReference>
<dbReference type="GO" id="GO:0005666">
    <property type="term" value="C:RNA polymerase III complex"/>
    <property type="evidence" value="ECO:0007669"/>
    <property type="project" value="UniProtKB-UniRule"/>
</dbReference>
<dbReference type="Gene3D" id="1.20.5.270">
    <property type="entry name" value="Ubiquinol cytochrome reductase, transmembrane domain"/>
    <property type="match status" value="1"/>
</dbReference>
<dbReference type="Gene3D" id="1.10.10.10">
    <property type="entry name" value="Winged helix-like DNA-binding domain superfamily/Winged helix DNA-binding domain"/>
    <property type="match status" value="3"/>
</dbReference>
<proteinExistence type="inferred from homology"/>
<feature type="domain" description="Rieske" evidence="18">
    <location>
        <begin position="189"/>
        <end position="259"/>
    </location>
</feature>
<sequence length="707" mass="79657">MSAANVLRTTFVSPSQRLATAKLTTAQKALGGKATLLNGQVSLRTNFVAPLQQSFQKRYYAGPVSVASDKTHITSPPKQQDYYKKDLSNYDDQASRNGAYFLVGSLSFVGAMAAKNLVTGFLVNLSASADVLALSKVEIKMDTIPEGKNIVLKWRGKPVFIRHRTDEEIAEANQVSLDELRHKEADSDRVKDPKWLVMIGVCTHLGCVPVGEAGDYGGWFCPCHGSHYDISGRIRKGPAPLNLEIPLYELNEAEGTIAVATKLIAKGRSTLGKLSKELQLPQKLIRESLAILIQHNVVTFTQASLVVEKLLNYGRLQAVDLVSLLEISEDDVYNSIHTLLQSNYIVEVSAQDQNTLSDIYIQQEKDAVEKAGILTSTEMKKLRAKLAADRIHGEEMKAGKKRMLMMDDEPNKMIKLDDNTCYKVNYKQFHIHFRNLYLISFTEAVYNTTAGQILKAFFNLVGNRTRNNNESTESISVMTLSIEVAKNPEVNLDTIQGPVTNALAEYMEIMSQEQDQIFKKSDESGGGQYLIPLKKVCENIRINIIENTIKERYGGVACRLWRLLREKKKLDDKNVSKFALVDEKDARKLLYQMLKDGFVFMQDVPKTIDHSASRTLFLWYADVKKTTEILIQNGIKTMHRLHNRQRYEISRKKLLLQKANRSDIKSGEAKLSDGELKILEELESLKSKLSIQSNRVDLIIMVLRDFQ</sequence>
<evidence type="ECO:0000256" key="6">
    <source>
        <dbReference type="ARBA" id="ARBA00022714"/>
    </source>
</evidence>
<dbReference type="InterPro" id="IPR004192">
    <property type="entry name" value="Rieske_TM"/>
</dbReference>
<dbReference type="NCBIfam" id="TIGR01416">
    <property type="entry name" value="Rieske_proteo"/>
    <property type="match status" value="1"/>
</dbReference>
<dbReference type="EMBL" id="JADGKB010000009">
    <property type="protein sequence ID" value="KAJ3260836.1"/>
    <property type="molecule type" value="Genomic_DNA"/>
</dbReference>
<dbReference type="PANTHER" id="PTHR12949">
    <property type="entry name" value="RNA POLYMERASE III DNA DIRECTED -RELATED"/>
    <property type="match status" value="1"/>
</dbReference>
<evidence type="ECO:0000256" key="11">
    <source>
        <dbReference type="ARBA" id="ARBA00023136"/>
    </source>
</evidence>
<dbReference type="PROSITE" id="PS51296">
    <property type="entry name" value="RIESKE"/>
    <property type="match status" value="1"/>
</dbReference>
<dbReference type="AlphaFoldDB" id="A0AAD5UKU0"/>
<evidence type="ECO:0000256" key="4">
    <source>
        <dbReference type="ARBA" id="ARBA00022478"/>
    </source>
</evidence>
<evidence type="ECO:0000256" key="8">
    <source>
        <dbReference type="ARBA" id="ARBA00022989"/>
    </source>
</evidence>
<dbReference type="InterPro" id="IPR005805">
    <property type="entry name" value="Rieske_Fe-S_prot_C"/>
</dbReference>
<keyword evidence="5" id="KW-0812">Transmembrane</keyword>
<dbReference type="FunFam" id="1.10.10.10:FF:000420">
    <property type="entry name" value="RNA polymerase III subunit, putative"/>
    <property type="match status" value="1"/>
</dbReference>
<dbReference type="Pfam" id="PF00355">
    <property type="entry name" value="Rieske"/>
    <property type="match status" value="1"/>
</dbReference>
<dbReference type="CDD" id="cd03470">
    <property type="entry name" value="Rieske_cytochrome_bc1"/>
    <property type="match status" value="1"/>
</dbReference>
<dbReference type="SUPFAM" id="SSF81502">
    <property type="entry name" value="ISP transmembrane anchor"/>
    <property type="match status" value="1"/>
</dbReference>
<accession>A0AAD5UKU0</accession>
<evidence type="ECO:0000313" key="20">
    <source>
        <dbReference type="Proteomes" id="UP001210925"/>
    </source>
</evidence>
<evidence type="ECO:0000259" key="18">
    <source>
        <dbReference type="PROSITE" id="PS51296"/>
    </source>
</evidence>
<keyword evidence="6" id="KW-0001">2Fe-2S</keyword>
<comment type="caution">
    <text evidence="19">The sequence shown here is derived from an EMBL/GenBank/DDBJ whole genome shotgun (WGS) entry which is preliminary data.</text>
</comment>
<dbReference type="Proteomes" id="UP001210925">
    <property type="component" value="Unassembled WGS sequence"/>
</dbReference>
<evidence type="ECO:0000256" key="15">
    <source>
        <dbReference type="ARBA" id="ARBA00025127"/>
    </source>
</evidence>
<comment type="cofactor">
    <cofactor evidence="16">
        <name>[2Fe-2S] cluster</name>
        <dbReference type="ChEBI" id="CHEBI:190135"/>
    </cofactor>
</comment>
<keyword evidence="7" id="KW-0479">Metal-binding</keyword>
<dbReference type="GO" id="GO:0046872">
    <property type="term" value="F:metal ion binding"/>
    <property type="evidence" value="ECO:0007669"/>
    <property type="project" value="UniProtKB-KW"/>
</dbReference>
<dbReference type="Pfam" id="PF08221">
    <property type="entry name" value="HTH_9"/>
    <property type="match status" value="1"/>
</dbReference>
<dbReference type="PRINTS" id="PR00162">
    <property type="entry name" value="RIESKE"/>
</dbReference>
<organism evidence="19 20">
    <name type="scientific">Boothiomyces macroporosus</name>
    <dbReference type="NCBI Taxonomy" id="261099"/>
    <lineage>
        <taxon>Eukaryota</taxon>
        <taxon>Fungi</taxon>
        <taxon>Fungi incertae sedis</taxon>
        <taxon>Chytridiomycota</taxon>
        <taxon>Chytridiomycota incertae sedis</taxon>
        <taxon>Chytridiomycetes</taxon>
        <taxon>Rhizophydiales</taxon>
        <taxon>Terramycetaceae</taxon>
        <taxon>Boothiomyces</taxon>
    </lineage>
</organism>
<keyword evidence="20" id="KW-1185">Reference proteome</keyword>
<evidence type="ECO:0000256" key="13">
    <source>
        <dbReference type="ARBA" id="ARBA00023163"/>
    </source>
</evidence>
<dbReference type="InterPro" id="IPR006317">
    <property type="entry name" value="Ubiquinol_cyt_c_Rdtase_Fe-S-su"/>
</dbReference>
<dbReference type="Pfam" id="PF02921">
    <property type="entry name" value="UCR_TM"/>
    <property type="match status" value="1"/>
</dbReference>
<comment type="similarity">
    <text evidence="17">Belongs to the RNA polymerase beta chain family.</text>
</comment>
<evidence type="ECO:0000256" key="17">
    <source>
        <dbReference type="RuleBase" id="RU367076"/>
    </source>
</evidence>
<dbReference type="InterPro" id="IPR008806">
    <property type="entry name" value="RNA_pol_III_Rpc82_C"/>
</dbReference>
<evidence type="ECO:0000256" key="7">
    <source>
        <dbReference type="ARBA" id="ARBA00022723"/>
    </source>
</evidence>
<keyword evidence="14 17" id="KW-0539">Nucleus</keyword>
<evidence type="ECO:0000256" key="12">
    <source>
        <dbReference type="ARBA" id="ARBA00023157"/>
    </source>
</evidence>
<keyword evidence="8" id="KW-1133">Transmembrane helix</keyword>
<evidence type="ECO:0000256" key="1">
    <source>
        <dbReference type="ARBA" id="ARBA00004123"/>
    </source>
</evidence>
<dbReference type="Pfam" id="PF05645">
    <property type="entry name" value="RNA_pol_Rpc82"/>
    <property type="match status" value="1"/>
</dbReference>
<dbReference type="InterPro" id="IPR039748">
    <property type="entry name" value="RPC3"/>
</dbReference>
<keyword evidence="10" id="KW-0411">Iron-sulfur</keyword>
<dbReference type="InterPro" id="IPR036388">
    <property type="entry name" value="WH-like_DNA-bd_sf"/>
</dbReference>
<evidence type="ECO:0000256" key="2">
    <source>
        <dbReference type="ARBA" id="ARBA00004167"/>
    </source>
</evidence>
<comment type="subcellular location">
    <subcellularLocation>
        <location evidence="2">Membrane</location>
        <topology evidence="2">Single-pass membrane protein</topology>
    </subcellularLocation>
    <subcellularLocation>
        <location evidence="1 17">Nucleus</location>
    </subcellularLocation>
</comment>
<comment type="function">
    <text evidence="15 17">DNA-dependent RNA polymerase catalyzes the transcription of DNA into RNA using the four ribonucleoside triphosphates as substrates. Specific core component of RNA polymerase III which synthesizes small RNAs, such as 5S rRNA and tRNAs.</text>
</comment>
<dbReference type="InterPro" id="IPR013197">
    <property type="entry name" value="RNA_pol_III_RPC82-rel_HTH"/>
</dbReference>
<reference evidence="19" key="1">
    <citation type="submission" date="2020-05" db="EMBL/GenBank/DDBJ databases">
        <title>Phylogenomic resolution of chytrid fungi.</title>
        <authorList>
            <person name="Stajich J.E."/>
            <person name="Amses K."/>
            <person name="Simmons R."/>
            <person name="Seto K."/>
            <person name="Myers J."/>
            <person name="Bonds A."/>
            <person name="Quandt C.A."/>
            <person name="Barry K."/>
            <person name="Liu P."/>
            <person name="Grigoriev I."/>
            <person name="Longcore J.E."/>
            <person name="James T.Y."/>
        </authorList>
    </citation>
    <scope>NUCLEOTIDE SEQUENCE</scope>
    <source>
        <strain evidence="19">PLAUS21</strain>
    </source>
</reference>
<dbReference type="SUPFAM" id="SSF50022">
    <property type="entry name" value="ISP domain"/>
    <property type="match status" value="1"/>
</dbReference>